<feature type="domain" description="Helicase ATP-binding" evidence="5">
    <location>
        <begin position="111"/>
        <end position="281"/>
    </location>
</feature>
<feature type="domain" description="Helicase C-terminal" evidence="6">
    <location>
        <begin position="332"/>
        <end position="512"/>
    </location>
</feature>
<keyword evidence="8" id="KW-1185">Reference proteome</keyword>
<evidence type="ECO:0000313" key="8">
    <source>
        <dbReference type="Proteomes" id="UP000189739"/>
    </source>
</evidence>
<comment type="caution">
    <text evidence="7">The sequence shown here is derived from an EMBL/GenBank/DDBJ whole genome shotgun (WGS) entry which is preliminary data.</text>
</comment>
<proteinExistence type="predicted"/>
<keyword evidence="1" id="KW-0547">Nucleotide-binding</keyword>
<dbReference type="RefSeq" id="WP_078347662.1">
    <property type="nucleotide sequence ID" value="NZ_MBTF01000007.1"/>
</dbReference>
<dbReference type="InterPro" id="IPR027417">
    <property type="entry name" value="P-loop_NTPase"/>
</dbReference>
<dbReference type="Gene3D" id="3.40.50.300">
    <property type="entry name" value="P-loop containing nucleotide triphosphate hydrolases"/>
    <property type="match status" value="2"/>
</dbReference>
<dbReference type="PROSITE" id="PS51194">
    <property type="entry name" value="HELICASE_CTER"/>
    <property type="match status" value="1"/>
</dbReference>
<dbReference type="GO" id="GO:0005524">
    <property type="term" value="F:ATP binding"/>
    <property type="evidence" value="ECO:0007669"/>
    <property type="project" value="UniProtKB-KW"/>
</dbReference>
<organism evidence="7 8">
    <name type="scientific">Mucilaginibacter pedocola</name>
    <dbReference type="NCBI Taxonomy" id="1792845"/>
    <lineage>
        <taxon>Bacteria</taxon>
        <taxon>Pseudomonadati</taxon>
        <taxon>Bacteroidota</taxon>
        <taxon>Sphingobacteriia</taxon>
        <taxon>Sphingobacteriales</taxon>
        <taxon>Sphingobacteriaceae</taxon>
        <taxon>Mucilaginibacter</taxon>
    </lineage>
</organism>
<evidence type="ECO:0000259" key="5">
    <source>
        <dbReference type="PROSITE" id="PS51192"/>
    </source>
</evidence>
<evidence type="ECO:0000256" key="2">
    <source>
        <dbReference type="ARBA" id="ARBA00022801"/>
    </source>
</evidence>
<dbReference type="Pfam" id="PF00271">
    <property type="entry name" value="Helicase_C"/>
    <property type="match status" value="1"/>
</dbReference>
<keyword evidence="3" id="KW-0347">Helicase</keyword>
<evidence type="ECO:0000256" key="4">
    <source>
        <dbReference type="ARBA" id="ARBA00022840"/>
    </source>
</evidence>
<dbReference type="SUPFAM" id="SSF52540">
    <property type="entry name" value="P-loop containing nucleoside triphosphate hydrolases"/>
    <property type="match status" value="2"/>
</dbReference>
<dbReference type="GO" id="GO:0016787">
    <property type="term" value="F:hydrolase activity"/>
    <property type="evidence" value="ECO:0007669"/>
    <property type="project" value="UniProtKB-KW"/>
</dbReference>
<protein>
    <recommendedName>
        <fullName evidence="9">Helicase</fullName>
    </recommendedName>
</protein>
<keyword evidence="2" id="KW-0378">Hydrolase</keyword>
<dbReference type="PANTHER" id="PTHR12131:SF1">
    <property type="entry name" value="ATP-DEPENDENT RNA HELICASE SUPV3L1, MITOCHONDRIAL-RELATED"/>
    <property type="match status" value="1"/>
</dbReference>
<dbReference type="InterPro" id="IPR011545">
    <property type="entry name" value="DEAD/DEAH_box_helicase_dom"/>
</dbReference>
<dbReference type="GO" id="GO:0004386">
    <property type="term" value="F:helicase activity"/>
    <property type="evidence" value="ECO:0007669"/>
    <property type="project" value="UniProtKB-KW"/>
</dbReference>
<reference evidence="7 8" key="1">
    <citation type="submission" date="2016-07" db="EMBL/GenBank/DDBJ databases">
        <title>Genomic analysis of zinc-resistant bacterium Mucilaginibacter pedocola TBZ30.</title>
        <authorList>
            <person name="Huang J."/>
            <person name="Tang J."/>
        </authorList>
    </citation>
    <scope>NUCLEOTIDE SEQUENCE [LARGE SCALE GENOMIC DNA]</scope>
    <source>
        <strain evidence="7 8">TBZ30</strain>
    </source>
</reference>
<dbReference type="Proteomes" id="UP000189739">
    <property type="component" value="Unassembled WGS sequence"/>
</dbReference>
<dbReference type="PROSITE" id="PS51192">
    <property type="entry name" value="HELICASE_ATP_BIND_1"/>
    <property type="match status" value="1"/>
</dbReference>
<dbReference type="InterPro" id="IPR001650">
    <property type="entry name" value="Helicase_C-like"/>
</dbReference>
<dbReference type="EMBL" id="MBTF01000007">
    <property type="protein sequence ID" value="OOQ60381.1"/>
    <property type="molecule type" value="Genomic_DNA"/>
</dbReference>
<dbReference type="InterPro" id="IPR014001">
    <property type="entry name" value="Helicase_ATP-bd"/>
</dbReference>
<dbReference type="PANTHER" id="PTHR12131">
    <property type="entry name" value="ATP-DEPENDENT RNA AND DNA HELICASE"/>
    <property type="match status" value="1"/>
</dbReference>
<dbReference type="Pfam" id="PF00270">
    <property type="entry name" value="DEAD"/>
    <property type="match status" value="1"/>
</dbReference>
<keyword evidence="4" id="KW-0067">ATP-binding</keyword>
<evidence type="ECO:0000259" key="6">
    <source>
        <dbReference type="PROSITE" id="PS51194"/>
    </source>
</evidence>
<evidence type="ECO:0000256" key="1">
    <source>
        <dbReference type="ARBA" id="ARBA00022741"/>
    </source>
</evidence>
<name>A0A1S9PHE0_9SPHI</name>
<evidence type="ECO:0000313" key="7">
    <source>
        <dbReference type="EMBL" id="OOQ60381.1"/>
    </source>
</evidence>
<dbReference type="SMART" id="SM00490">
    <property type="entry name" value="HELICc"/>
    <property type="match status" value="1"/>
</dbReference>
<evidence type="ECO:0008006" key="9">
    <source>
        <dbReference type="Google" id="ProtNLM"/>
    </source>
</evidence>
<dbReference type="AlphaFoldDB" id="A0A1S9PHE0"/>
<dbReference type="GO" id="GO:0003676">
    <property type="term" value="F:nucleic acid binding"/>
    <property type="evidence" value="ECO:0007669"/>
    <property type="project" value="InterPro"/>
</dbReference>
<accession>A0A1S9PHE0</accession>
<evidence type="ECO:0000256" key="3">
    <source>
        <dbReference type="ARBA" id="ARBA00022806"/>
    </source>
</evidence>
<dbReference type="InterPro" id="IPR050699">
    <property type="entry name" value="RNA-DNA_Helicase"/>
</dbReference>
<dbReference type="STRING" id="1792845.BC343_25510"/>
<gene>
    <name evidence="7" type="ORF">BC343_25510</name>
</gene>
<dbReference type="OrthoDB" id="9812126at2"/>
<sequence length="765" mass="88667">MDRIKEAADLIVDINKYRRQQIQDYQLIRSACTYFDRIKNEQITQADLRFLRCVANIIGVPHFYDVLSKFGKELELEEHDLSTISSLISEATLHTSDSNKVHRYQKIILDRFQPSKLNRFFLSASTSFGKTHIVFEIIKKLAYKNVVLIFPTIALLSENLEKVIDDPNFEYFKNNYAIHTLSEVESFGERNLFIFTPERFLSFIDKNEHLIDFDFAFIDEVYKIDNDYLIDDEVRENERDVAYRLAVFYTLKPSVNVLLAGPYIDFSDASAKNYNASFDNFLSDNNIELLDFNNYEIVNKSFTDIRGAKTAVADEDLNFKFASNNKTARLVDIVRAINGIGENTIVYCSARSATESYAKTLINSNIFSDHNYQPYVDFVTHIKKYFGDDWVVYRALLNGIGIHHGLVPKYIQKEIINLFNNDRLKVLISTTTITEGVNTSAKNLVVLHNKKGDKDLKKFDAKNIAGRAGRFLYHYSGRVLVLQNKFMDAINAVPDAIKHKNYDFDSPKDEIDIYYTSDVYLKPEHRATIASIAQRQTERAIPDEVFNMYKVISRSDKIAIYDRVAALTANQFLSIRMLISKLNYEMDIDSDGFQVVIDVLFPIIKNQKLIFLIERKDKNNRYSILTHFVHFYLDGGFIGSMNFKLRTKGKTKDEAIKETAEFVYNTLKYQVVKYLGVFNIMYKLYQSKQQQVEIDQITGIDRLLTKLEYNALSENGRIASDYGVPSNVVEYYENLEQGSRIRASFDNYENSVFDKIERIVKKDNR</sequence>